<dbReference type="AlphaFoldDB" id="A0A3G1KP72"/>
<evidence type="ECO:0000313" key="3">
    <source>
        <dbReference type="Proteomes" id="UP000323521"/>
    </source>
</evidence>
<dbReference type="Proteomes" id="UP000323521">
    <property type="component" value="Chromosome"/>
</dbReference>
<keyword evidence="1" id="KW-0472">Membrane</keyword>
<accession>A0A3G1KP72</accession>
<protein>
    <submittedName>
        <fullName evidence="2">Uncharacterized protein</fullName>
    </submittedName>
</protein>
<gene>
    <name evidence="2" type="ORF">DCMF_05195</name>
</gene>
<dbReference type="RefSeq" id="WP_148133443.1">
    <property type="nucleotide sequence ID" value="NZ_CP017634.1"/>
</dbReference>
<dbReference type="KEGG" id="fwa:DCMF_05195"/>
<sequence>MGDAFTALGNGITNVRTTLTNISNSINTWIINAVASLAIHIIDVFDRIGEFKEDVSGWFGDVIDTLVSYLFAIKDNIIGMKDSLLLKLSDVWTSLENGFANLANGITNVISYLNPYSENFFVAIAFVPADGWFDDQLGSIMDAFSVKFPAVSEIESSFSDLSDSLTDQSDWQGITINWHGSTVTVVDPTFVNYIAPKIRFWLGGFLILLFGAYSIRKISAMIAGQGGL</sequence>
<keyword evidence="3" id="KW-1185">Reference proteome</keyword>
<keyword evidence="1" id="KW-0812">Transmembrane</keyword>
<organism evidence="2 3">
    <name type="scientific">Formimonas warabiya</name>
    <dbReference type="NCBI Taxonomy" id="1761012"/>
    <lineage>
        <taxon>Bacteria</taxon>
        <taxon>Bacillati</taxon>
        <taxon>Bacillota</taxon>
        <taxon>Clostridia</taxon>
        <taxon>Eubacteriales</taxon>
        <taxon>Peptococcaceae</taxon>
        <taxon>Candidatus Formimonas</taxon>
    </lineage>
</organism>
<evidence type="ECO:0000256" key="1">
    <source>
        <dbReference type="SAM" id="Phobius"/>
    </source>
</evidence>
<evidence type="ECO:0000313" key="2">
    <source>
        <dbReference type="EMBL" id="ATW24262.1"/>
    </source>
</evidence>
<name>A0A3G1KP72_FORW1</name>
<dbReference type="EMBL" id="CP017634">
    <property type="protein sequence ID" value="ATW24262.1"/>
    <property type="molecule type" value="Genomic_DNA"/>
</dbReference>
<feature type="transmembrane region" description="Helical" evidence="1">
    <location>
        <begin position="198"/>
        <end position="215"/>
    </location>
</feature>
<keyword evidence="1" id="KW-1133">Transmembrane helix</keyword>
<reference evidence="2 3" key="1">
    <citation type="submission" date="2016-10" db="EMBL/GenBank/DDBJ databases">
        <title>Complete Genome Sequence of Peptococcaceae strain DCMF.</title>
        <authorList>
            <person name="Edwards R.J."/>
            <person name="Holland S.I."/>
            <person name="Deshpande N.P."/>
            <person name="Wong Y.K."/>
            <person name="Ertan H."/>
            <person name="Manefield M."/>
            <person name="Russell T.L."/>
            <person name="Lee M.J."/>
        </authorList>
    </citation>
    <scope>NUCLEOTIDE SEQUENCE [LARGE SCALE GENOMIC DNA]</scope>
    <source>
        <strain evidence="2 3">DCMF</strain>
    </source>
</reference>
<proteinExistence type="predicted"/>